<feature type="transmembrane region" description="Helical" evidence="11">
    <location>
        <begin position="363"/>
        <end position="382"/>
    </location>
</feature>
<evidence type="ECO:0000256" key="10">
    <source>
        <dbReference type="SAM" id="MobiDB-lite"/>
    </source>
</evidence>
<evidence type="ECO:0000256" key="11">
    <source>
        <dbReference type="SAM" id="Phobius"/>
    </source>
</evidence>
<dbReference type="HOGENOM" id="CLU_002753_3_0_1"/>
<dbReference type="STRING" id="7070.D6X2H9"/>
<feature type="compositionally biased region" description="Polar residues" evidence="10">
    <location>
        <begin position="527"/>
        <end position="541"/>
    </location>
</feature>
<evidence type="ECO:0000256" key="5">
    <source>
        <dbReference type="ARBA" id="ARBA00022989"/>
    </source>
</evidence>
<dbReference type="CDD" id="cd15039">
    <property type="entry name" value="7tmB3_Methuselah-like"/>
    <property type="match status" value="1"/>
</dbReference>
<evidence type="ECO:0000256" key="1">
    <source>
        <dbReference type="ARBA" id="ARBA00004127"/>
    </source>
</evidence>
<dbReference type="PhylomeDB" id="D6X2H9"/>
<protein>
    <submittedName>
        <fullName evidence="14">Putative G-protein coupled receptor Mth-like 1</fullName>
    </submittedName>
</protein>
<dbReference type="InterPro" id="IPR000832">
    <property type="entry name" value="GPCR_2_secretin-like"/>
</dbReference>
<feature type="signal peptide" evidence="12">
    <location>
        <begin position="1"/>
        <end position="18"/>
    </location>
</feature>
<dbReference type="GO" id="GO:0007186">
    <property type="term" value="P:G protein-coupled receptor signaling pathway"/>
    <property type="evidence" value="ECO:0000318"/>
    <property type="project" value="GO_Central"/>
</dbReference>
<dbReference type="GO" id="GO:0007166">
    <property type="term" value="P:cell surface receptor signaling pathway"/>
    <property type="evidence" value="ECO:0007669"/>
    <property type="project" value="InterPro"/>
</dbReference>
<dbReference type="PANTHER" id="PTHR46953:SF1">
    <property type="entry name" value="G-PROTEIN COUPLED RECEPTOR MTH-LIKE 1-RELATED"/>
    <property type="match status" value="1"/>
</dbReference>
<dbReference type="eggNOG" id="KOG4193">
    <property type="taxonomic scope" value="Eukaryota"/>
</dbReference>
<dbReference type="GO" id="GO:0016020">
    <property type="term" value="C:membrane"/>
    <property type="evidence" value="ECO:0007669"/>
    <property type="project" value="InterPro"/>
</dbReference>
<dbReference type="OrthoDB" id="8191206at2759"/>
<keyword evidence="15" id="KW-1185">Reference proteome</keyword>
<evidence type="ECO:0000256" key="2">
    <source>
        <dbReference type="ARBA" id="ARBA00008979"/>
    </source>
</evidence>
<dbReference type="Gene3D" id="2.170.180.11">
    <property type="entry name" value="Methuselah ectodomain, domain 2"/>
    <property type="match status" value="1"/>
</dbReference>
<dbReference type="AlphaFoldDB" id="D6X2H9"/>
<evidence type="ECO:0000256" key="7">
    <source>
        <dbReference type="ARBA" id="ARBA00023136"/>
    </source>
</evidence>
<dbReference type="KEGG" id="tca:655018"/>
<feature type="transmembrane region" description="Helical" evidence="11">
    <location>
        <begin position="484"/>
        <end position="505"/>
    </location>
</feature>
<evidence type="ECO:0000313" key="15">
    <source>
        <dbReference type="Proteomes" id="UP000007266"/>
    </source>
</evidence>
<feature type="transmembrane region" description="Helical" evidence="11">
    <location>
        <begin position="289"/>
        <end position="308"/>
    </location>
</feature>
<dbReference type="PANTHER" id="PTHR46953">
    <property type="entry name" value="G-PROTEIN COUPLED RECEPTOR MTH-LIKE 1-RELATED"/>
    <property type="match status" value="1"/>
</dbReference>
<evidence type="ECO:0000256" key="4">
    <source>
        <dbReference type="ARBA" id="ARBA00022729"/>
    </source>
</evidence>
<feature type="transmembrane region" description="Helical" evidence="11">
    <location>
        <begin position="412"/>
        <end position="432"/>
    </location>
</feature>
<dbReference type="GO" id="GO:0012505">
    <property type="term" value="C:endomembrane system"/>
    <property type="evidence" value="ECO:0007669"/>
    <property type="project" value="UniProtKB-SubCell"/>
</dbReference>
<sequence>MPRRVLLLLLGAFSIVHSARNVTISKCCPFTATLNNENKCIPVLTPKWTLKVFSPRNRSYLPDNQVPPNWHLKPASKPPCAMPALLTPNLGNYIPFQNGSLYVLEYDEVVHPDNFCIDYAAVLVCLKAQQPESMTAVRVKKCCGENAIFSETNKTCIHFKDAGYKIDVGSDKKLTAGFPTCDHQEVVITEMLREAEMHKNGSLWLPKMKVLLPAANYCLENILEDAGHSPKIMICQEHVTVEKAESHDIRFIIYPISLALSAVFLAATLAAGAILPASHHVLHWRCQTNHVACLLVGNVLLCITQLSGRMDATLCFSIAVSMHFLFLAAFFWLNTMCFNIWWTFRDLRPQSVEKSQEWYRLRLYELYAWGVPVVIAGTAAILDQVADSSNFLRPKFGDNTCWFHGNLEKLTFFYGPIGTLLLINLALFALTARELTCGLWKRELVKSTSERAALGRVCIKLVVVMGVSWIAEIISWMVGGPQELWYLTDLINCFQGVFIFIVVGCQPQVLSAVKRLWCLRKHRANGTAGTTNHHSSSSQGMPSMGDTVTNHSVTNNTTKSVPLETSC</sequence>
<feature type="compositionally biased region" description="Low complexity" evidence="10">
    <location>
        <begin position="547"/>
        <end position="561"/>
    </location>
</feature>
<dbReference type="InterPro" id="IPR017981">
    <property type="entry name" value="GPCR_2-like_7TM"/>
</dbReference>
<feature type="domain" description="G-protein coupled receptors family 2 profile 2" evidence="13">
    <location>
        <begin position="250"/>
        <end position="507"/>
    </location>
</feature>
<dbReference type="Pfam" id="PF00002">
    <property type="entry name" value="7tm_2"/>
    <property type="match status" value="1"/>
</dbReference>
<evidence type="ECO:0000313" key="14">
    <source>
        <dbReference type="EMBL" id="EFA10672.1"/>
    </source>
</evidence>
<keyword evidence="7 11" id="KW-0472">Membrane</keyword>
<dbReference type="InterPro" id="IPR052808">
    <property type="entry name" value="GPCR_Mth-like"/>
</dbReference>
<feature type="transmembrane region" description="Helical" evidence="11">
    <location>
        <begin position="453"/>
        <end position="478"/>
    </location>
</feature>
<gene>
    <name evidence="14" type="primary">AUGUSTUS-3.0.2_10654</name>
    <name evidence="14" type="ORF">TcasGA2_TC010654</name>
</gene>
<keyword evidence="6" id="KW-0297">G-protein coupled receptor</keyword>
<dbReference type="GO" id="GO:0004930">
    <property type="term" value="F:G protein-coupled receptor activity"/>
    <property type="evidence" value="ECO:0000318"/>
    <property type="project" value="GO_Central"/>
</dbReference>
<dbReference type="InterPro" id="IPR036272">
    <property type="entry name" value="Methuselah_N_sf"/>
</dbReference>
<keyword evidence="4 12" id="KW-0732">Signal</keyword>
<dbReference type="PROSITE" id="PS50261">
    <property type="entry name" value="G_PROTEIN_RECEP_F2_4"/>
    <property type="match status" value="1"/>
</dbReference>
<dbReference type="EMBL" id="KQ971372">
    <property type="protein sequence ID" value="EFA10672.1"/>
    <property type="molecule type" value="Genomic_DNA"/>
</dbReference>
<keyword evidence="9" id="KW-0807">Transducer</keyword>
<feature type="chain" id="PRO_5003090051" evidence="12">
    <location>
        <begin position="19"/>
        <end position="567"/>
    </location>
</feature>
<feature type="region of interest" description="Disordered" evidence="10">
    <location>
        <begin position="526"/>
        <end position="567"/>
    </location>
</feature>
<evidence type="ECO:0000259" key="13">
    <source>
        <dbReference type="PROSITE" id="PS50261"/>
    </source>
</evidence>
<dbReference type="InParanoid" id="D6X2H9"/>
<name>D6X2H9_TRICA</name>
<feature type="transmembrane region" description="Helical" evidence="11">
    <location>
        <begin position="320"/>
        <end position="342"/>
    </location>
</feature>
<feature type="transmembrane region" description="Helical" evidence="11">
    <location>
        <begin position="252"/>
        <end position="277"/>
    </location>
</feature>
<dbReference type="InterPro" id="IPR023311">
    <property type="entry name" value="Methusela_ecto_dom_2"/>
</dbReference>
<comment type="similarity">
    <text evidence="2">Belongs to the G-protein coupled receptor 2 family. Mth subfamily.</text>
</comment>
<accession>D6X2H9</accession>
<evidence type="ECO:0000256" key="12">
    <source>
        <dbReference type="SAM" id="SignalP"/>
    </source>
</evidence>
<organism evidence="14 15">
    <name type="scientific">Tribolium castaneum</name>
    <name type="common">Red flour beetle</name>
    <dbReference type="NCBI Taxonomy" id="7070"/>
    <lineage>
        <taxon>Eukaryota</taxon>
        <taxon>Metazoa</taxon>
        <taxon>Ecdysozoa</taxon>
        <taxon>Arthropoda</taxon>
        <taxon>Hexapoda</taxon>
        <taxon>Insecta</taxon>
        <taxon>Pterygota</taxon>
        <taxon>Neoptera</taxon>
        <taxon>Endopterygota</taxon>
        <taxon>Coleoptera</taxon>
        <taxon>Polyphaga</taxon>
        <taxon>Cucujiformia</taxon>
        <taxon>Tenebrionidae</taxon>
        <taxon>Tenebrionidae incertae sedis</taxon>
        <taxon>Tribolium</taxon>
    </lineage>
</organism>
<evidence type="ECO:0000256" key="6">
    <source>
        <dbReference type="ARBA" id="ARBA00023040"/>
    </source>
</evidence>
<keyword evidence="3 11" id="KW-0812">Transmembrane</keyword>
<reference evidence="14 15" key="1">
    <citation type="journal article" date="2008" name="Nature">
        <title>The genome of the model beetle and pest Tribolium castaneum.</title>
        <authorList>
            <consortium name="Tribolium Genome Sequencing Consortium"/>
            <person name="Richards S."/>
            <person name="Gibbs R.A."/>
            <person name="Weinstock G.M."/>
            <person name="Brown S.J."/>
            <person name="Denell R."/>
            <person name="Beeman R.W."/>
            <person name="Gibbs R."/>
            <person name="Beeman R.W."/>
            <person name="Brown S.J."/>
            <person name="Bucher G."/>
            <person name="Friedrich M."/>
            <person name="Grimmelikhuijzen C.J."/>
            <person name="Klingler M."/>
            <person name="Lorenzen M."/>
            <person name="Richards S."/>
            <person name="Roth S."/>
            <person name="Schroder R."/>
            <person name="Tautz D."/>
            <person name="Zdobnov E.M."/>
            <person name="Muzny D."/>
            <person name="Gibbs R.A."/>
            <person name="Weinstock G.M."/>
            <person name="Attaway T."/>
            <person name="Bell S."/>
            <person name="Buhay C.J."/>
            <person name="Chandrabose M.N."/>
            <person name="Chavez D."/>
            <person name="Clerk-Blankenburg K.P."/>
            <person name="Cree A."/>
            <person name="Dao M."/>
            <person name="Davis C."/>
            <person name="Chacko J."/>
            <person name="Dinh H."/>
            <person name="Dugan-Rocha S."/>
            <person name="Fowler G."/>
            <person name="Garner T.T."/>
            <person name="Garnes J."/>
            <person name="Gnirke A."/>
            <person name="Hawes A."/>
            <person name="Hernandez J."/>
            <person name="Hines S."/>
            <person name="Holder M."/>
            <person name="Hume J."/>
            <person name="Jhangiani S.N."/>
            <person name="Joshi V."/>
            <person name="Khan Z.M."/>
            <person name="Jackson L."/>
            <person name="Kovar C."/>
            <person name="Kowis A."/>
            <person name="Lee S."/>
            <person name="Lewis L.R."/>
            <person name="Margolis J."/>
            <person name="Morgan M."/>
            <person name="Nazareth L.V."/>
            <person name="Nguyen N."/>
            <person name="Okwuonu G."/>
            <person name="Parker D."/>
            <person name="Richards S."/>
            <person name="Ruiz S.J."/>
            <person name="Santibanez J."/>
            <person name="Savard J."/>
            <person name="Scherer S.E."/>
            <person name="Schneider B."/>
            <person name="Sodergren E."/>
            <person name="Tautz D."/>
            <person name="Vattahil S."/>
            <person name="Villasana D."/>
            <person name="White C.S."/>
            <person name="Wright R."/>
            <person name="Park Y."/>
            <person name="Beeman R.W."/>
            <person name="Lord J."/>
            <person name="Oppert B."/>
            <person name="Lorenzen M."/>
            <person name="Brown S."/>
            <person name="Wang L."/>
            <person name="Savard J."/>
            <person name="Tautz D."/>
            <person name="Richards S."/>
            <person name="Weinstock G."/>
            <person name="Gibbs R.A."/>
            <person name="Liu Y."/>
            <person name="Worley K."/>
            <person name="Weinstock G."/>
            <person name="Elsik C.G."/>
            <person name="Reese J.T."/>
            <person name="Elhaik E."/>
            <person name="Landan G."/>
            <person name="Graur D."/>
            <person name="Arensburger P."/>
            <person name="Atkinson P."/>
            <person name="Beeman R.W."/>
            <person name="Beidler J."/>
            <person name="Brown S.J."/>
            <person name="Demuth J.P."/>
            <person name="Drury D.W."/>
            <person name="Du Y.Z."/>
            <person name="Fujiwara H."/>
            <person name="Lorenzen M."/>
            <person name="Maselli V."/>
            <person name="Osanai M."/>
            <person name="Park Y."/>
            <person name="Robertson H.M."/>
            <person name="Tu Z."/>
            <person name="Wang J.J."/>
            <person name="Wang S."/>
            <person name="Richards S."/>
            <person name="Song H."/>
            <person name="Zhang L."/>
            <person name="Sodergren E."/>
            <person name="Werner D."/>
            <person name="Stanke M."/>
            <person name="Morgenstern B."/>
            <person name="Solovyev V."/>
            <person name="Kosarev P."/>
            <person name="Brown G."/>
            <person name="Chen H.C."/>
            <person name="Ermolaeva O."/>
            <person name="Hlavina W."/>
            <person name="Kapustin Y."/>
            <person name="Kiryutin B."/>
            <person name="Kitts P."/>
            <person name="Maglott D."/>
            <person name="Pruitt K."/>
            <person name="Sapojnikov V."/>
            <person name="Souvorov A."/>
            <person name="Mackey A.J."/>
            <person name="Waterhouse R.M."/>
            <person name="Wyder S."/>
            <person name="Zdobnov E.M."/>
            <person name="Zdobnov E.M."/>
            <person name="Wyder S."/>
            <person name="Kriventseva E.V."/>
            <person name="Kadowaki T."/>
            <person name="Bork P."/>
            <person name="Aranda M."/>
            <person name="Bao R."/>
            <person name="Beermann A."/>
            <person name="Berns N."/>
            <person name="Bolognesi R."/>
            <person name="Bonneton F."/>
            <person name="Bopp D."/>
            <person name="Brown S.J."/>
            <person name="Bucher G."/>
            <person name="Butts T."/>
            <person name="Chaumot A."/>
            <person name="Denell R.E."/>
            <person name="Ferrier D.E."/>
            <person name="Friedrich M."/>
            <person name="Gordon C.M."/>
            <person name="Jindra M."/>
            <person name="Klingler M."/>
            <person name="Lan Q."/>
            <person name="Lattorff H.M."/>
            <person name="Laudet V."/>
            <person name="von Levetsow C."/>
            <person name="Liu Z."/>
            <person name="Lutz R."/>
            <person name="Lynch J.A."/>
            <person name="da Fonseca R.N."/>
            <person name="Posnien N."/>
            <person name="Reuter R."/>
            <person name="Roth S."/>
            <person name="Savard J."/>
            <person name="Schinko J.B."/>
            <person name="Schmitt C."/>
            <person name="Schoppmeier M."/>
            <person name="Schroder R."/>
            <person name="Shippy T.D."/>
            <person name="Simonnet F."/>
            <person name="Marques-Souza H."/>
            <person name="Tautz D."/>
            <person name="Tomoyasu Y."/>
            <person name="Trauner J."/>
            <person name="Van der Zee M."/>
            <person name="Vervoort M."/>
            <person name="Wittkopp N."/>
            <person name="Wimmer E.A."/>
            <person name="Yang X."/>
            <person name="Jones A.K."/>
            <person name="Sattelle D.B."/>
            <person name="Ebert P.R."/>
            <person name="Nelson D."/>
            <person name="Scott J.G."/>
            <person name="Beeman R.W."/>
            <person name="Muthukrishnan S."/>
            <person name="Kramer K.J."/>
            <person name="Arakane Y."/>
            <person name="Beeman R.W."/>
            <person name="Zhu Q."/>
            <person name="Hogenkamp D."/>
            <person name="Dixit R."/>
            <person name="Oppert B."/>
            <person name="Jiang H."/>
            <person name="Zou Z."/>
            <person name="Marshall J."/>
            <person name="Elpidina E."/>
            <person name="Vinokurov K."/>
            <person name="Oppert C."/>
            <person name="Zou Z."/>
            <person name="Evans J."/>
            <person name="Lu Z."/>
            <person name="Zhao P."/>
            <person name="Sumathipala N."/>
            <person name="Altincicek B."/>
            <person name="Vilcinskas A."/>
            <person name="Williams M."/>
            <person name="Hultmark D."/>
            <person name="Hetru C."/>
            <person name="Jiang H."/>
            <person name="Grimmelikhuijzen C.J."/>
            <person name="Hauser F."/>
            <person name="Cazzamali G."/>
            <person name="Williamson M."/>
            <person name="Park Y."/>
            <person name="Li B."/>
            <person name="Tanaka Y."/>
            <person name="Predel R."/>
            <person name="Neupert S."/>
            <person name="Schachtner J."/>
            <person name="Verleyen P."/>
            <person name="Raible F."/>
            <person name="Bork P."/>
            <person name="Friedrich M."/>
            <person name="Walden K.K."/>
            <person name="Robertson H.M."/>
            <person name="Angeli S."/>
            <person name="Foret S."/>
            <person name="Bucher G."/>
            <person name="Schuetz S."/>
            <person name="Maleszka R."/>
            <person name="Wimmer E.A."/>
            <person name="Beeman R.W."/>
            <person name="Lorenzen M."/>
            <person name="Tomoyasu Y."/>
            <person name="Miller S.C."/>
            <person name="Grossmann D."/>
            <person name="Bucher G."/>
        </authorList>
    </citation>
    <scope>NUCLEOTIDE SEQUENCE [LARGE SCALE GENOMIC DNA]</scope>
    <source>
        <strain evidence="14 15">Georgia GA2</strain>
    </source>
</reference>
<evidence type="ECO:0000256" key="3">
    <source>
        <dbReference type="ARBA" id="ARBA00022692"/>
    </source>
</evidence>
<dbReference type="FunCoup" id="D6X2H9">
    <property type="interactions" value="52"/>
</dbReference>
<proteinExistence type="inferred from homology"/>
<dbReference type="SUPFAM" id="SSF63877">
    <property type="entry name" value="Methuselah ectodomain"/>
    <property type="match status" value="1"/>
</dbReference>
<evidence type="ECO:0000256" key="8">
    <source>
        <dbReference type="ARBA" id="ARBA00023170"/>
    </source>
</evidence>
<dbReference type="Gene3D" id="1.20.1070.10">
    <property type="entry name" value="Rhodopsin 7-helix transmembrane proteins"/>
    <property type="match status" value="1"/>
</dbReference>
<comment type="subcellular location">
    <subcellularLocation>
        <location evidence="1">Endomembrane system</location>
        <topology evidence="1">Multi-pass membrane protein</topology>
    </subcellularLocation>
</comment>
<reference evidence="14 15" key="2">
    <citation type="journal article" date="2010" name="Nucleic Acids Res.">
        <title>BeetleBase in 2010: revisions to provide comprehensive genomic information for Tribolium castaneum.</title>
        <authorList>
            <person name="Kim H.S."/>
            <person name="Murphy T."/>
            <person name="Xia J."/>
            <person name="Caragea D."/>
            <person name="Park Y."/>
            <person name="Beeman R.W."/>
            <person name="Lorenzen M.D."/>
            <person name="Butcher S."/>
            <person name="Manak J.R."/>
            <person name="Brown S.J."/>
        </authorList>
    </citation>
    <scope>GENOME REANNOTATION</scope>
    <source>
        <strain evidence="14 15">Georgia GA2</strain>
    </source>
</reference>
<evidence type="ECO:0000256" key="9">
    <source>
        <dbReference type="ARBA" id="ARBA00023224"/>
    </source>
</evidence>
<keyword evidence="5 11" id="KW-1133">Transmembrane helix</keyword>
<dbReference type="OMA" id="YAIAGDW"/>
<dbReference type="Proteomes" id="UP000007266">
    <property type="component" value="Linkage group 9"/>
</dbReference>
<keyword evidence="8 14" id="KW-0675">Receptor</keyword>